<gene>
    <name evidence="1" type="ORF">L6452_17035</name>
</gene>
<protein>
    <submittedName>
        <fullName evidence="1">Uncharacterized protein</fullName>
    </submittedName>
</protein>
<accession>A0ACB9C2H0</accession>
<evidence type="ECO:0000313" key="1">
    <source>
        <dbReference type="EMBL" id="KAI3728400.1"/>
    </source>
</evidence>
<reference evidence="1 2" key="2">
    <citation type="journal article" date="2022" name="Mol. Ecol. Resour.">
        <title>The genomes of chicory, endive, great burdock and yacon provide insights into Asteraceae paleo-polyploidization history and plant inulin production.</title>
        <authorList>
            <person name="Fan W."/>
            <person name="Wang S."/>
            <person name="Wang H."/>
            <person name="Wang A."/>
            <person name="Jiang F."/>
            <person name="Liu H."/>
            <person name="Zhao H."/>
            <person name="Xu D."/>
            <person name="Zhang Y."/>
        </authorList>
    </citation>
    <scope>NUCLEOTIDE SEQUENCE [LARGE SCALE GENOMIC DNA]</scope>
    <source>
        <strain evidence="2">cv. Niubang</strain>
    </source>
</reference>
<name>A0ACB9C2H0_ARCLA</name>
<dbReference type="Proteomes" id="UP001055879">
    <property type="component" value="Linkage Group LG05"/>
</dbReference>
<comment type="caution">
    <text evidence="1">The sequence shown here is derived from an EMBL/GenBank/DDBJ whole genome shotgun (WGS) entry which is preliminary data.</text>
</comment>
<organism evidence="1 2">
    <name type="scientific">Arctium lappa</name>
    <name type="common">Greater burdock</name>
    <name type="synonym">Lappa major</name>
    <dbReference type="NCBI Taxonomy" id="4217"/>
    <lineage>
        <taxon>Eukaryota</taxon>
        <taxon>Viridiplantae</taxon>
        <taxon>Streptophyta</taxon>
        <taxon>Embryophyta</taxon>
        <taxon>Tracheophyta</taxon>
        <taxon>Spermatophyta</taxon>
        <taxon>Magnoliopsida</taxon>
        <taxon>eudicotyledons</taxon>
        <taxon>Gunneridae</taxon>
        <taxon>Pentapetalae</taxon>
        <taxon>asterids</taxon>
        <taxon>campanulids</taxon>
        <taxon>Asterales</taxon>
        <taxon>Asteraceae</taxon>
        <taxon>Carduoideae</taxon>
        <taxon>Cardueae</taxon>
        <taxon>Arctiinae</taxon>
        <taxon>Arctium</taxon>
    </lineage>
</organism>
<sequence>MSLLAKHIFQNSFRVFELELSHSYVVAIVVEAMTEKVVRTSRQSVQGTTSGIAKGSRQRHLTTIFFSQQTQNDKAELALGHFRNLLHNPLPPLYKFTQILRLHVRLFLTPPKITKMRTRQGNSYPMVDNMTDRKRSQRSDAGAQMTNSRKRLKSSSRAPAAADVAGGFDFFENLPNDVVISILSRAGYEATCPADFLAVSATCKRLNGLGFDSFVLSNASPETFAVKAKKWSESSHRFLKRCSDAGNIDASYTLGMIQFYCFQNWASGASLMAKAALEYHAPALYSLAVIQFNGSGGGKKEKDLRTGVSLCARAAYLGHIDALRELGHCLQDGYGVRQNIPKGRRILVQANGRELDVVLSRNPLAVKSGEWLKWNPLNLHRHENDMVLSFPLLSDFGWNVPPVESHPANRFLAEWFADRNPSQVMRMCSHAGCGRPETRMHEFRRCSACGVVNYCSRACQALDWKFRHRNECRPRDRFINVNLERNQ</sequence>
<proteinExistence type="predicted"/>
<reference evidence="2" key="1">
    <citation type="journal article" date="2022" name="Mol. Ecol. Resour.">
        <title>The genomes of chicory, endive, great burdock and yacon provide insights into Asteraceae palaeo-polyploidization history and plant inulin production.</title>
        <authorList>
            <person name="Fan W."/>
            <person name="Wang S."/>
            <person name="Wang H."/>
            <person name="Wang A."/>
            <person name="Jiang F."/>
            <person name="Liu H."/>
            <person name="Zhao H."/>
            <person name="Xu D."/>
            <person name="Zhang Y."/>
        </authorList>
    </citation>
    <scope>NUCLEOTIDE SEQUENCE [LARGE SCALE GENOMIC DNA]</scope>
    <source>
        <strain evidence="2">cv. Niubang</strain>
    </source>
</reference>
<dbReference type="EMBL" id="CM042051">
    <property type="protein sequence ID" value="KAI3728400.1"/>
    <property type="molecule type" value="Genomic_DNA"/>
</dbReference>
<keyword evidence="2" id="KW-1185">Reference proteome</keyword>
<evidence type="ECO:0000313" key="2">
    <source>
        <dbReference type="Proteomes" id="UP001055879"/>
    </source>
</evidence>